<gene>
    <name evidence="2" type="ORF">ICJ55_10015</name>
</gene>
<evidence type="ECO:0000256" key="1">
    <source>
        <dbReference type="SAM" id="SignalP"/>
    </source>
</evidence>
<dbReference type="RefSeq" id="WP_188156670.1">
    <property type="nucleotide sequence ID" value="NZ_CP061280.1"/>
</dbReference>
<organism evidence="2 3">
    <name type="scientific">Mannheimia bovis</name>
    <dbReference type="NCBI Taxonomy" id="2770636"/>
    <lineage>
        <taxon>Bacteria</taxon>
        <taxon>Pseudomonadati</taxon>
        <taxon>Pseudomonadota</taxon>
        <taxon>Gammaproteobacteria</taxon>
        <taxon>Pasteurellales</taxon>
        <taxon>Pasteurellaceae</taxon>
        <taxon>Mannheimia</taxon>
    </lineage>
</organism>
<keyword evidence="3" id="KW-1185">Reference proteome</keyword>
<reference evidence="2 3" key="1">
    <citation type="submission" date="2020-09" db="EMBL/GenBank/DDBJ databases">
        <title>Mannheimia bovis sp.nov., isolated from a cow.</title>
        <authorList>
            <person name="Li F."/>
        </authorList>
    </citation>
    <scope>NUCLEOTIDE SEQUENCE [LARGE SCALE GENOMIC DNA]</scope>
    <source>
        <strain evidence="2 3">ZY190616</strain>
    </source>
</reference>
<dbReference type="Proteomes" id="UP000576260">
    <property type="component" value="Chromosome"/>
</dbReference>
<sequence length="137" mass="16082">MRNYFFSFLLISCNVLAVDPFFGEQLQIKNEQNTVEVLPEIAKNSENLTACKTSEHKNSLNLSTEFEKLTLIGLVKINEKFTALFIDEKEKIFDFKENELIKQQEIEIKNINLKSLTYINWKLTKDCHFPYEITIKP</sequence>
<protein>
    <recommendedName>
        <fullName evidence="4">Pilus assembly protein PilP</fullName>
    </recommendedName>
</protein>
<dbReference type="EMBL" id="CP061280">
    <property type="protein sequence ID" value="QNS15066.1"/>
    <property type="molecule type" value="Genomic_DNA"/>
</dbReference>
<dbReference type="AlphaFoldDB" id="A0A7H1C261"/>
<evidence type="ECO:0000313" key="2">
    <source>
        <dbReference type="EMBL" id="QNS15066.1"/>
    </source>
</evidence>
<evidence type="ECO:0008006" key="4">
    <source>
        <dbReference type="Google" id="ProtNLM"/>
    </source>
</evidence>
<dbReference type="KEGG" id="mbos:ICJ55_10015"/>
<keyword evidence="1" id="KW-0732">Signal</keyword>
<name>A0A7H1C261_9PAST</name>
<accession>A0A7H1C261</accession>
<evidence type="ECO:0000313" key="3">
    <source>
        <dbReference type="Proteomes" id="UP000576260"/>
    </source>
</evidence>
<proteinExistence type="predicted"/>
<feature type="chain" id="PRO_5029005112" description="Pilus assembly protein PilP" evidence="1">
    <location>
        <begin position="18"/>
        <end position="137"/>
    </location>
</feature>
<feature type="signal peptide" evidence="1">
    <location>
        <begin position="1"/>
        <end position="17"/>
    </location>
</feature>